<dbReference type="RefSeq" id="WP_191944177.1">
    <property type="nucleotide sequence ID" value="NZ_JACYNP010000004.1"/>
</dbReference>
<reference evidence="8 9" key="1">
    <citation type="journal article" date="2020" name="FEMS Microbiol. Ecol.">
        <title>Temporal dynamics of bacterial communities during seed development and maturation.</title>
        <authorList>
            <person name="Chesneau G."/>
            <person name="Torres-Cortes G."/>
            <person name="Briand M."/>
            <person name="Darrasse A."/>
            <person name="Preveaux A."/>
            <person name="Marais C."/>
            <person name="Jacques M.A."/>
            <person name="Shade A."/>
            <person name="Barret M."/>
        </authorList>
    </citation>
    <scope>NUCLEOTIDE SEQUENCE [LARGE SCALE GENOMIC DNA]</scope>
    <source>
        <strain evidence="8 9">CFBP13723</strain>
    </source>
</reference>
<evidence type="ECO:0000256" key="2">
    <source>
        <dbReference type="ARBA" id="ARBA00022692"/>
    </source>
</evidence>
<dbReference type="PANTHER" id="PTHR42727:SF1">
    <property type="entry name" value="PHOSPHATE TRANSPORT SYSTEM PERMEASE"/>
    <property type="match status" value="1"/>
</dbReference>
<dbReference type="PROSITE" id="PS50928">
    <property type="entry name" value="ABC_TM1"/>
    <property type="match status" value="1"/>
</dbReference>
<dbReference type="Gene3D" id="1.10.3720.10">
    <property type="entry name" value="MetI-like"/>
    <property type="match status" value="1"/>
</dbReference>
<comment type="subcellular location">
    <subcellularLocation>
        <location evidence="1 5">Cell membrane</location>
        <topology evidence="1 5">Multi-pass membrane protein</topology>
    </subcellularLocation>
</comment>
<sequence length="761" mass="83824">MNDLANSSMTENPRPGRIDFNTPELQRKRRIRALKDRLTRWYVLVGGLAVLAAITLIFFYLAYVVAPLFQGAKLTRTDSQTPAWLQDAGKPMVLAIEEQNQVAMRVSDKGEALFFSLKDGVEISRVVLPIPAGAKVTSVAQDQPGKPLIAVGLSNGEVLVFKHAYPISYPDSKKTITPTITYPYGETPLVLDEAGRALEHVNLNANDTTLILAGATGTQLHVLSLSQSENLMTGETSREQNRIDLPQLSAEVKAIYVDPRQQWLYVINGRALVDVFDLRDRTLNGRYKLLEDANAETTASTQLVGGVSLVIGSSRGNIAQWFMARDVDGEMRLQHIRDFKMSGAPISQITSEQRRKGFIAMDTSGKLGVFHSTAHRTLLIDPIASGPAVMGLSPRADHIIVEDNGKLLPLKLDNPHPEISWSALWDKVWYENYDEPKYVWQSTASNSDFEPKLSLAPLTYGTLKAAFYAMLLAAPIAVAAAIYTAYFMAPRMRRKVKPIIELMEAMPTVILGFFAGLFLAPYLEGHLPGIFSLLIFTPVGILLAGFGWTRLPESIRLRVPEGWESAILIPVILLIGWVSLSMSPHLESWWFGGDMRSWITNDLGITYDQRNALVVGLAMGFAVIPNIYSIAEDAVFSVPRGLTLGSLALGATPWQTLIRVVILTASPGIFSALMIGMGRAVGETMIVLMATGNTPIMDMNLFEGMRTLAANVAVEMPESEVGGSHYRVLFLAALVLLMFTFVMNTLAELIRQRLRKKYSSL</sequence>
<dbReference type="SUPFAM" id="SSF161098">
    <property type="entry name" value="MetI-like"/>
    <property type="match status" value="1"/>
</dbReference>
<proteinExistence type="inferred from homology"/>
<evidence type="ECO:0000313" key="8">
    <source>
        <dbReference type="EMBL" id="MBD8121737.1"/>
    </source>
</evidence>
<dbReference type="InterPro" id="IPR035906">
    <property type="entry name" value="MetI-like_sf"/>
</dbReference>
<evidence type="ECO:0000256" key="5">
    <source>
        <dbReference type="RuleBase" id="RU363032"/>
    </source>
</evidence>
<feature type="transmembrane region" description="Helical" evidence="5">
    <location>
        <begin position="529"/>
        <end position="551"/>
    </location>
</feature>
<dbReference type="Pfam" id="PF00528">
    <property type="entry name" value="BPD_transp_1"/>
    <property type="match status" value="1"/>
</dbReference>
<gene>
    <name evidence="8" type="ORF">IFT62_10985</name>
</gene>
<dbReference type="SUPFAM" id="SSF69322">
    <property type="entry name" value="Tricorn protease domain 2"/>
    <property type="match status" value="1"/>
</dbReference>
<evidence type="ECO:0000256" key="4">
    <source>
        <dbReference type="ARBA" id="ARBA00023136"/>
    </source>
</evidence>
<feature type="transmembrane region" description="Helical" evidence="5">
    <location>
        <begin position="726"/>
        <end position="747"/>
    </location>
</feature>
<feature type="transmembrane region" description="Helical" evidence="5">
    <location>
        <begin position="465"/>
        <end position="487"/>
    </location>
</feature>
<evidence type="ECO:0000256" key="6">
    <source>
        <dbReference type="SAM" id="MobiDB-lite"/>
    </source>
</evidence>
<dbReference type="InterPro" id="IPR015943">
    <property type="entry name" value="WD40/YVTN_repeat-like_dom_sf"/>
</dbReference>
<accession>A0ABR9A6L8</accession>
<comment type="similarity">
    <text evidence="5">Belongs to the binding-protein-dependent transport system permease family.</text>
</comment>
<evidence type="ECO:0000259" key="7">
    <source>
        <dbReference type="PROSITE" id="PS50928"/>
    </source>
</evidence>
<keyword evidence="5" id="KW-0813">Transport</keyword>
<keyword evidence="2 5" id="KW-0812">Transmembrane</keyword>
<keyword evidence="3 5" id="KW-1133">Transmembrane helix</keyword>
<dbReference type="Gene3D" id="2.130.10.10">
    <property type="entry name" value="YVTN repeat-like/Quinoprotein amine dehydrogenase"/>
    <property type="match status" value="1"/>
</dbReference>
<protein>
    <submittedName>
        <fullName evidence="8">ABC transporter permease subunit</fullName>
    </submittedName>
</protein>
<feature type="region of interest" description="Disordered" evidence="6">
    <location>
        <begin position="1"/>
        <end position="20"/>
    </location>
</feature>
<feature type="transmembrane region" description="Helical" evidence="5">
    <location>
        <begin position="612"/>
        <end position="636"/>
    </location>
</feature>
<keyword evidence="4 5" id="KW-0472">Membrane</keyword>
<keyword evidence="9" id="KW-1185">Reference proteome</keyword>
<feature type="compositionally biased region" description="Polar residues" evidence="6">
    <location>
        <begin position="1"/>
        <end position="11"/>
    </location>
</feature>
<dbReference type="EMBL" id="JACYNP010000004">
    <property type="protein sequence ID" value="MBD8121737.1"/>
    <property type="molecule type" value="Genomic_DNA"/>
</dbReference>
<dbReference type="PANTHER" id="PTHR42727">
    <property type="entry name" value="PHOSPHATE TRANSPORT SYSTEM PERMEASE PROTEIN"/>
    <property type="match status" value="1"/>
</dbReference>
<dbReference type="InterPro" id="IPR000515">
    <property type="entry name" value="MetI-like"/>
</dbReference>
<dbReference type="CDD" id="cd06261">
    <property type="entry name" value="TM_PBP2"/>
    <property type="match status" value="1"/>
</dbReference>
<evidence type="ECO:0000313" key="9">
    <source>
        <dbReference type="Proteomes" id="UP000625247"/>
    </source>
</evidence>
<feature type="domain" description="ABC transmembrane type-1" evidence="7">
    <location>
        <begin position="459"/>
        <end position="747"/>
    </location>
</feature>
<name>A0ABR9A6L8_9PSED</name>
<evidence type="ECO:0000256" key="1">
    <source>
        <dbReference type="ARBA" id="ARBA00004651"/>
    </source>
</evidence>
<dbReference type="Proteomes" id="UP000625247">
    <property type="component" value="Unassembled WGS sequence"/>
</dbReference>
<feature type="transmembrane region" description="Helical" evidence="5">
    <location>
        <begin position="499"/>
        <end position="523"/>
    </location>
</feature>
<comment type="caution">
    <text evidence="8">The sequence shown here is derived from an EMBL/GenBank/DDBJ whole genome shotgun (WGS) entry which is preliminary data.</text>
</comment>
<evidence type="ECO:0000256" key="3">
    <source>
        <dbReference type="ARBA" id="ARBA00022989"/>
    </source>
</evidence>
<organism evidence="8 9">
    <name type="scientific">Pseudomonas lutea</name>
    <dbReference type="NCBI Taxonomy" id="243924"/>
    <lineage>
        <taxon>Bacteria</taxon>
        <taxon>Pseudomonadati</taxon>
        <taxon>Pseudomonadota</taxon>
        <taxon>Gammaproteobacteria</taxon>
        <taxon>Pseudomonadales</taxon>
        <taxon>Pseudomonadaceae</taxon>
        <taxon>Pseudomonas</taxon>
    </lineage>
</organism>
<feature type="transmembrane region" description="Helical" evidence="5">
    <location>
        <begin position="41"/>
        <end position="66"/>
    </location>
</feature>